<dbReference type="AlphaFoldDB" id="A0A285TZ43"/>
<proteinExistence type="predicted"/>
<keyword evidence="1" id="KW-1133">Transmembrane helix</keyword>
<dbReference type="GO" id="GO:0016020">
    <property type="term" value="C:membrane"/>
    <property type="evidence" value="ECO:0007669"/>
    <property type="project" value="InterPro"/>
</dbReference>
<keyword evidence="1" id="KW-0812">Transmembrane</keyword>
<dbReference type="GO" id="GO:0004016">
    <property type="term" value="F:adenylate cyclase activity"/>
    <property type="evidence" value="ECO:0007669"/>
    <property type="project" value="UniProtKB-ARBA"/>
</dbReference>
<name>A0A285TZ43_9HYPH</name>
<keyword evidence="5" id="KW-1185">Reference proteome</keyword>
<dbReference type="RefSeq" id="WP_097135307.1">
    <property type="nucleotide sequence ID" value="NZ_OBQD01000001.1"/>
</dbReference>
<accession>A0A285TZ43</accession>
<dbReference type="PANTHER" id="PTHR43081">
    <property type="entry name" value="ADENYLATE CYCLASE, TERMINAL-DIFFERENTIATION SPECIFIC-RELATED"/>
    <property type="match status" value="1"/>
</dbReference>
<dbReference type="PROSITE" id="PS50125">
    <property type="entry name" value="GUANYLATE_CYCLASE_2"/>
    <property type="match status" value="1"/>
</dbReference>
<gene>
    <name evidence="4" type="ORF">SAMN05892877_10159</name>
</gene>
<evidence type="ECO:0000256" key="1">
    <source>
        <dbReference type="SAM" id="Phobius"/>
    </source>
</evidence>
<dbReference type="CDD" id="cd07302">
    <property type="entry name" value="CHD"/>
    <property type="match status" value="1"/>
</dbReference>
<feature type="transmembrane region" description="Helical" evidence="1">
    <location>
        <begin position="24"/>
        <end position="46"/>
    </location>
</feature>
<dbReference type="PROSITE" id="PS50885">
    <property type="entry name" value="HAMP"/>
    <property type="match status" value="1"/>
</dbReference>
<dbReference type="PANTHER" id="PTHR43081:SF1">
    <property type="entry name" value="ADENYLATE CYCLASE, TERMINAL-DIFFERENTIATION SPECIFIC"/>
    <property type="match status" value="1"/>
</dbReference>
<dbReference type="InterPro" id="IPR029787">
    <property type="entry name" value="Nucleotide_cyclase"/>
</dbReference>
<feature type="domain" description="HAMP" evidence="3">
    <location>
        <begin position="380"/>
        <end position="433"/>
    </location>
</feature>
<evidence type="ECO:0000313" key="5">
    <source>
        <dbReference type="Proteomes" id="UP000219167"/>
    </source>
</evidence>
<dbReference type="SUPFAM" id="SSF55073">
    <property type="entry name" value="Nucleotide cyclase"/>
    <property type="match status" value="1"/>
</dbReference>
<dbReference type="GO" id="GO:0009190">
    <property type="term" value="P:cyclic nucleotide biosynthetic process"/>
    <property type="evidence" value="ECO:0007669"/>
    <property type="project" value="InterPro"/>
</dbReference>
<feature type="transmembrane region" description="Helical" evidence="1">
    <location>
        <begin position="360"/>
        <end position="382"/>
    </location>
</feature>
<dbReference type="SUPFAM" id="SSF103190">
    <property type="entry name" value="Sensory domain-like"/>
    <property type="match status" value="1"/>
</dbReference>
<sequence>MADSDRDVAAVPKKGMWRGSLRTLLSAVMVAILLAVSGSLIGLDYYRARNAAIESAEGHMRGFEDRLISRMQSLSGDTGGLVNLIVSIANSFLADPSERINDKVTILRAALARSPQIDGLYAGYPDGGFFHAVNLSSNDWRTLLRAPPNASMAVRILNRGESGPIGHVLFFDAAGKQLLRRTLTGWDYDPRQRPWYRAAAGGTGPVATGPYSTATTKSLAMTISQAHKGNPEIVVGADVVLDRITRFIASERLTPTAVAFVVDADKKLLIHSDRRLMQAIAASKSERDFDPADLQDPLIEAIKAHPPALDKMEMIEAAGRRWVVLGSEVDGAMLFPGHIAVIAAPVDELMAPAIRGLYQGLAISGAIVILAIAGTLLLAHLITKSLNQLTDSAHRLQDLDFRTPIDVPTHVREIATLGGAMNRARDAIFTFGLYVPKELVRKGMESGEFSGRTARRQDVTAVFTDIYDFTTISERHSPEEVVGMLSEYFDILNDTVNAHGGTIIQFLGDSIFAMWNAPEPDPDHAGNACRGALAMRSRIDAFNENQRRRGLPEFRTRFGIHSGTAVVGSVGANDRLQYTAMGDSINVASRLEGMNKSYGTVILASGAVVAQCRDKIRFRPLGQGQAKGRSTALELYEVIGIIEGADNRQRVEEAPHGAPSRR</sequence>
<dbReference type="Pfam" id="PF00211">
    <property type="entry name" value="Guanylate_cyc"/>
    <property type="match status" value="1"/>
</dbReference>
<dbReference type="InterPro" id="IPR001054">
    <property type="entry name" value="A/G_cyclase"/>
</dbReference>
<feature type="domain" description="Guanylate cyclase" evidence="2">
    <location>
        <begin position="460"/>
        <end position="592"/>
    </location>
</feature>
<dbReference type="OrthoDB" id="9789782at2"/>
<dbReference type="SMART" id="SM00044">
    <property type="entry name" value="CYCc"/>
    <property type="match status" value="1"/>
</dbReference>
<dbReference type="CDD" id="cd06225">
    <property type="entry name" value="HAMP"/>
    <property type="match status" value="1"/>
</dbReference>
<dbReference type="InterPro" id="IPR003660">
    <property type="entry name" value="HAMP_dom"/>
</dbReference>
<evidence type="ECO:0000259" key="3">
    <source>
        <dbReference type="PROSITE" id="PS50885"/>
    </source>
</evidence>
<dbReference type="InterPro" id="IPR050697">
    <property type="entry name" value="Adenylyl/Guanylyl_Cyclase_3/4"/>
</dbReference>
<keyword evidence="1" id="KW-0472">Membrane</keyword>
<dbReference type="Pfam" id="PF00672">
    <property type="entry name" value="HAMP"/>
    <property type="match status" value="1"/>
</dbReference>
<evidence type="ECO:0000259" key="2">
    <source>
        <dbReference type="PROSITE" id="PS50125"/>
    </source>
</evidence>
<dbReference type="Gene3D" id="3.30.450.20">
    <property type="entry name" value="PAS domain"/>
    <property type="match status" value="2"/>
</dbReference>
<dbReference type="Proteomes" id="UP000219167">
    <property type="component" value="Unassembled WGS sequence"/>
</dbReference>
<dbReference type="Gene3D" id="6.10.340.10">
    <property type="match status" value="1"/>
</dbReference>
<dbReference type="InterPro" id="IPR029151">
    <property type="entry name" value="Sensor-like_sf"/>
</dbReference>
<dbReference type="GO" id="GO:0035556">
    <property type="term" value="P:intracellular signal transduction"/>
    <property type="evidence" value="ECO:0007669"/>
    <property type="project" value="InterPro"/>
</dbReference>
<evidence type="ECO:0000313" key="4">
    <source>
        <dbReference type="EMBL" id="SOC34849.1"/>
    </source>
</evidence>
<reference evidence="4 5" key="1">
    <citation type="submission" date="2017-08" db="EMBL/GenBank/DDBJ databases">
        <authorList>
            <person name="de Groot N.N."/>
        </authorList>
    </citation>
    <scope>NUCLEOTIDE SEQUENCE [LARGE SCALE GENOMIC DNA]</scope>
    <source>
        <strain evidence="4 5">JC85</strain>
    </source>
</reference>
<organism evidence="4 5">
    <name type="scientific">Rhizobium subbaraonis</name>
    <dbReference type="NCBI Taxonomy" id="908946"/>
    <lineage>
        <taxon>Bacteria</taxon>
        <taxon>Pseudomonadati</taxon>
        <taxon>Pseudomonadota</taxon>
        <taxon>Alphaproteobacteria</taxon>
        <taxon>Hyphomicrobiales</taxon>
        <taxon>Rhizobiaceae</taxon>
        <taxon>Rhizobium/Agrobacterium group</taxon>
        <taxon>Rhizobium</taxon>
    </lineage>
</organism>
<dbReference type="EMBL" id="OBQD01000001">
    <property type="protein sequence ID" value="SOC34849.1"/>
    <property type="molecule type" value="Genomic_DNA"/>
</dbReference>
<protein>
    <submittedName>
        <fullName evidence="4">Adenylate cyclase</fullName>
    </submittedName>
</protein>
<dbReference type="SMART" id="SM00304">
    <property type="entry name" value="HAMP"/>
    <property type="match status" value="1"/>
</dbReference>
<dbReference type="Gene3D" id="3.30.70.1230">
    <property type="entry name" value="Nucleotide cyclase"/>
    <property type="match status" value="1"/>
</dbReference>